<dbReference type="EMBL" id="VSSQ01075618">
    <property type="protein sequence ID" value="MPN26174.1"/>
    <property type="molecule type" value="Genomic_DNA"/>
</dbReference>
<reference evidence="1" key="1">
    <citation type="submission" date="2019-08" db="EMBL/GenBank/DDBJ databases">
        <authorList>
            <person name="Kucharzyk K."/>
            <person name="Murdoch R.W."/>
            <person name="Higgins S."/>
            <person name="Loffler F."/>
        </authorList>
    </citation>
    <scope>NUCLEOTIDE SEQUENCE</scope>
</reference>
<evidence type="ECO:0000313" key="1">
    <source>
        <dbReference type="EMBL" id="MPN26174.1"/>
    </source>
</evidence>
<protein>
    <submittedName>
        <fullName evidence="1">Uncharacterized protein</fullName>
    </submittedName>
</protein>
<gene>
    <name evidence="1" type="ORF">SDC9_173598</name>
</gene>
<accession>A0A645GQD9</accession>
<dbReference type="AlphaFoldDB" id="A0A645GQD9"/>
<comment type="caution">
    <text evidence="1">The sequence shown here is derived from an EMBL/GenBank/DDBJ whole genome shotgun (WGS) entry which is preliminary data.</text>
</comment>
<name>A0A645GQD9_9ZZZZ</name>
<sequence length="121" mass="13465">MILQIIDHLGPVNNGFQLGRKGGKVHRACNDQQITVHKIVIDPCHIIVFDHTFSLMGNAVITALAVLHVHLVYIDEAKLVILPDLFQKIIQYFIGVSIIPMASHNRGNLHSFLLVLLVTLS</sequence>
<organism evidence="1">
    <name type="scientific">bioreactor metagenome</name>
    <dbReference type="NCBI Taxonomy" id="1076179"/>
    <lineage>
        <taxon>unclassified sequences</taxon>
        <taxon>metagenomes</taxon>
        <taxon>ecological metagenomes</taxon>
    </lineage>
</organism>
<proteinExistence type="predicted"/>